<name>A0A4S5CKD4_9ACTN</name>
<dbReference type="EMBL" id="SSXH01000722">
    <property type="protein sequence ID" value="THJ45131.1"/>
    <property type="molecule type" value="Genomic_DNA"/>
</dbReference>
<evidence type="ECO:0000313" key="3">
    <source>
        <dbReference type="EMBL" id="THJ45131.1"/>
    </source>
</evidence>
<dbReference type="RefSeq" id="WP_136449376.1">
    <property type="nucleotide sequence ID" value="NZ_CADCWT010000349.1"/>
</dbReference>
<dbReference type="InterPro" id="IPR019920">
    <property type="entry name" value="F420-binding_dom_put"/>
</dbReference>
<gene>
    <name evidence="3" type="ORF">E7Y31_20100</name>
</gene>
<keyword evidence="4" id="KW-1185">Reference proteome</keyword>
<dbReference type="Proteomes" id="UP000305282">
    <property type="component" value="Unassembled WGS sequence"/>
</dbReference>
<accession>A0A4S5CKD4</accession>
<dbReference type="InterPro" id="IPR012349">
    <property type="entry name" value="Split_barrel_FMN-bd"/>
</dbReference>
<comment type="caution">
    <text evidence="3">The sequence shown here is derived from an EMBL/GenBank/DDBJ whole genome shotgun (WGS) entry which is preliminary data.</text>
</comment>
<dbReference type="Pfam" id="PF01243">
    <property type="entry name" value="PNPOx_N"/>
    <property type="match status" value="1"/>
</dbReference>
<dbReference type="Gene3D" id="2.30.110.10">
    <property type="entry name" value="Electron Transport, Fmn-binding Protein, Chain A"/>
    <property type="match status" value="1"/>
</dbReference>
<dbReference type="InterPro" id="IPR011576">
    <property type="entry name" value="Pyridox_Oxase_N"/>
</dbReference>
<evidence type="ECO:0000256" key="1">
    <source>
        <dbReference type="ARBA" id="ARBA00023002"/>
    </source>
</evidence>
<evidence type="ECO:0000259" key="2">
    <source>
        <dbReference type="Pfam" id="PF01243"/>
    </source>
</evidence>
<dbReference type="OrthoDB" id="162914at2"/>
<dbReference type="NCBIfam" id="TIGR03618">
    <property type="entry name" value="Rv1155_F420"/>
    <property type="match status" value="1"/>
</dbReference>
<reference evidence="3 4" key="1">
    <citation type="submission" date="2019-04" db="EMBL/GenBank/DDBJ databases">
        <title>Draft genome sequences for three unisolated Alnus-infective Frankia Sp+ strains, AgTrS, AiOr and AvVan, the first sequenced Frankia strains able to sporulate in-planta.</title>
        <authorList>
            <person name="Bethencourt L."/>
            <person name="Vautrin F."/>
            <person name="Taib N."/>
            <person name="Dubost A."/>
            <person name="Castro-Garcia L."/>
            <person name="Imbaud O."/>
            <person name="Abrouk D."/>
            <person name="Fournier P."/>
            <person name="Briolay J."/>
            <person name="Nguyen A."/>
            <person name="Normand P."/>
            <person name="Fernandez M.P."/>
            <person name="Brochier-Armanet C."/>
            <person name="Herrera-Belaroussi A."/>
        </authorList>
    </citation>
    <scope>NUCLEOTIDE SEQUENCE [LARGE SCALE GENOMIC DNA]</scope>
    <source>
        <strain evidence="3 4">AvVan</strain>
    </source>
</reference>
<dbReference type="PANTHER" id="PTHR35176">
    <property type="entry name" value="HEME OXYGENASE HI_0854-RELATED"/>
    <property type="match status" value="1"/>
</dbReference>
<organism evidence="3 4">
    <name type="scientific">Candidatus Frankia alpina</name>
    <dbReference type="NCBI Taxonomy" id="2699483"/>
    <lineage>
        <taxon>Bacteria</taxon>
        <taxon>Bacillati</taxon>
        <taxon>Actinomycetota</taxon>
        <taxon>Actinomycetes</taxon>
        <taxon>Frankiales</taxon>
        <taxon>Frankiaceae</taxon>
        <taxon>Frankia</taxon>
    </lineage>
</organism>
<dbReference type="GO" id="GO:0016627">
    <property type="term" value="F:oxidoreductase activity, acting on the CH-CH group of donors"/>
    <property type="evidence" value="ECO:0007669"/>
    <property type="project" value="TreeGrafter"/>
</dbReference>
<dbReference type="SUPFAM" id="SSF50475">
    <property type="entry name" value="FMN-binding split barrel"/>
    <property type="match status" value="1"/>
</dbReference>
<dbReference type="GO" id="GO:0005829">
    <property type="term" value="C:cytosol"/>
    <property type="evidence" value="ECO:0007669"/>
    <property type="project" value="TreeGrafter"/>
</dbReference>
<dbReference type="InterPro" id="IPR052019">
    <property type="entry name" value="F420H2_bilvrd_red/Heme_oxyg"/>
</dbReference>
<evidence type="ECO:0000313" key="4">
    <source>
        <dbReference type="Proteomes" id="UP000305282"/>
    </source>
</evidence>
<feature type="domain" description="Pyridoxamine 5'-phosphate oxidase N-terminal" evidence="2">
    <location>
        <begin position="4"/>
        <end position="121"/>
    </location>
</feature>
<keyword evidence="1" id="KW-0560">Oxidoreductase</keyword>
<dbReference type="AlphaFoldDB" id="A0A4S5CKD4"/>
<sequence>MAVLDQQVRALFDGRNFPVVATVDPDGTPRSSVVWIKRDGDELLFFTLAGRTKERNLSRDPRISVSIFDAANPYFSAEIRGTAKVIREGAAELGRKYLGKPNQPADGLPRVVVRIVPESVAVFRN</sequence>
<dbReference type="GO" id="GO:0070967">
    <property type="term" value="F:coenzyme F420 binding"/>
    <property type="evidence" value="ECO:0007669"/>
    <property type="project" value="TreeGrafter"/>
</dbReference>
<proteinExistence type="predicted"/>
<dbReference type="PANTHER" id="PTHR35176:SF6">
    <property type="entry name" value="HEME OXYGENASE HI_0854-RELATED"/>
    <property type="match status" value="1"/>
</dbReference>
<protein>
    <submittedName>
        <fullName evidence="3">PPOX class F420-dependent oxidoreductase</fullName>
    </submittedName>
</protein>